<gene>
    <name evidence="2" type="ORF">AAF712_014000</name>
</gene>
<feature type="compositionally biased region" description="Low complexity" evidence="1">
    <location>
        <begin position="54"/>
        <end position="65"/>
    </location>
</feature>
<accession>A0ABR2ZC57</accession>
<organism evidence="2 3">
    <name type="scientific">Marasmius tenuissimus</name>
    <dbReference type="NCBI Taxonomy" id="585030"/>
    <lineage>
        <taxon>Eukaryota</taxon>
        <taxon>Fungi</taxon>
        <taxon>Dikarya</taxon>
        <taxon>Basidiomycota</taxon>
        <taxon>Agaricomycotina</taxon>
        <taxon>Agaricomycetes</taxon>
        <taxon>Agaricomycetidae</taxon>
        <taxon>Agaricales</taxon>
        <taxon>Marasmiineae</taxon>
        <taxon>Marasmiaceae</taxon>
        <taxon>Marasmius</taxon>
    </lineage>
</organism>
<evidence type="ECO:0000313" key="3">
    <source>
        <dbReference type="Proteomes" id="UP001437256"/>
    </source>
</evidence>
<reference evidence="2 3" key="1">
    <citation type="submission" date="2024-05" db="EMBL/GenBank/DDBJ databases">
        <title>A draft genome resource for the thread blight pathogen Marasmius tenuissimus strain MS-2.</title>
        <authorList>
            <person name="Yulfo-Soto G.E."/>
            <person name="Baruah I.K."/>
            <person name="Amoako-Attah I."/>
            <person name="Bukari Y."/>
            <person name="Meinhardt L.W."/>
            <person name="Bailey B.A."/>
            <person name="Cohen S.P."/>
        </authorList>
    </citation>
    <scope>NUCLEOTIDE SEQUENCE [LARGE SCALE GENOMIC DNA]</scope>
    <source>
        <strain evidence="2 3">MS-2</strain>
    </source>
</reference>
<name>A0ABR2ZC57_9AGAR</name>
<comment type="caution">
    <text evidence="2">The sequence shown here is derived from an EMBL/GenBank/DDBJ whole genome shotgun (WGS) entry which is preliminary data.</text>
</comment>
<feature type="compositionally biased region" description="Polar residues" evidence="1">
    <location>
        <begin position="1"/>
        <end position="11"/>
    </location>
</feature>
<evidence type="ECO:0000313" key="2">
    <source>
        <dbReference type="EMBL" id="KAL0059250.1"/>
    </source>
</evidence>
<evidence type="ECO:0000256" key="1">
    <source>
        <dbReference type="SAM" id="MobiDB-lite"/>
    </source>
</evidence>
<proteinExistence type="predicted"/>
<dbReference type="Proteomes" id="UP001437256">
    <property type="component" value="Unassembled WGS sequence"/>
</dbReference>
<feature type="region of interest" description="Disordered" evidence="1">
    <location>
        <begin position="54"/>
        <end position="74"/>
    </location>
</feature>
<protein>
    <submittedName>
        <fullName evidence="2">Uncharacterized protein</fullName>
    </submittedName>
</protein>
<sequence>MAEAGPSTTNNRLKRQHSIDDYNYNDNDRKRFRQEVSLVTEYETLELGLLSARSARAQSQPSPRSVAETPEVQARRDAELRMAIREVREKAVMEPQRSHFPGTLRRDSSFHEYNQEIDRYIPSALKANNSPLIPSLTRQLIQLVPRFVIHAAPQPPQSSPLTPRFII</sequence>
<feature type="region of interest" description="Disordered" evidence="1">
    <location>
        <begin position="1"/>
        <end position="27"/>
    </location>
</feature>
<keyword evidence="3" id="KW-1185">Reference proteome</keyword>
<dbReference type="EMBL" id="JBBXMP010000239">
    <property type="protein sequence ID" value="KAL0059250.1"/>
    <property type="molecule type" value="Genomic_DNA"/>
</dbReference>